<keyword evidence="7" id="KW-0704">Schiff base</keyword>
<evidence type="ECO:0000256" key="11">
    <source>
        <dbReference type="ARBA" id="ARBA00033613"/>
    </source>
</evidence>
<dbReference type="EC" id="4.1.3.16" evidence="4"/>
<dbReference type="Gene3D" id="3.20.20.70">
    <property type="entry name" value="Aldolase class I"/>
    <property type="match status" value="1"/>
</dbReference>
<comment type="catalytic activity">
    <reaction evidence="11">
        <text>(4S)-4-hydroxy-2-oxoglutarate = glyoxylate + pyruvate</text>
        <dbReference type="Rhea" id="RHEA:35639"/>
        <dbReference type="ChEBI" id="CHEBI:15361"/>
        <dbReference type="ChEBI" id="CHEBI:36655"/>
        <dbReference type="ChEBI" id="CHEBI:71685"/>
        <dbReference type="EC" id="4.1.3.16"/>
    </reaction>
</comment>
<dbReference type="InterPro" id="IPR020625">
    <property type="entry name" value="Schiff_base-form_aldolases_AS"/>
</dbReference>
<keyword evidence="16" id="KW-1185">Reference proteome</keyword>
<evidence type="ECO:0000256" key="10">
    <source>
        <dbReference type="ARBA" id="ARBA00033610"/>
    </source>
</evidence>
<dbReference type="Proteomes" id="UP001209878">
    <property type="component" value="Unassembled WGS sequence"/>
</dbReference>
<evidence type="ECO:0000256" key="13">
    <source>
        <dbReference type="PIRSR" id="PIRSR001365-1"/>
    </source>
</evidence>
<evidence type="ECO:0000256" key="1">
    <source>
        <dbReference type="ARBA" id="ARBA00002577"/>
    </source>
</evidence>
<evidence type="ECO:0000256" key="2">
    <source>
        <dbReference type="ARBA" id="ARBA00007592"/>
    </source>
</evidence>
<evidence type="ECO:0000256" key="8">
    <source>
        <dbReference type="ARBA" id="ARBA00030874"/>
    </source>
</evidence>
<feature type="active site" description="Proton donor/acceptor" evidence="13">
    <location>
        <position position="173"/>
    </location>
</feature>
<comment type="function">
    <text evidence="1">Catalyzes the final step in the metabolic pathway of hydroxyproline.</text>
</comment>
<dbReference type="InterPro" id="IPR002220">
    <property type="entry name" value="DapA-like"/>
</dbReference>
<dbReference type="CDD" id="cd00408">
    <property type="entry name" value="DHDPS-like"/>
    <property type="match status" value="1"/>
</dbReference>
<dbReference type="SMART" id="SM01130">
    <property type="entry name" value="DHDPS"/>
    <property type="match status" value="1"/>
</dbReference>
<dbReference type="PROSITE" id="PS00666">
    <property type="entry name" value="DHDPS_2"/>
    <property type="match status" value="1"/>
</dbReference>
<dbReference type="GO" id="GO:0008700">
    <property type="term" value="F:(R,S)-4-hydroxy-2-oxoglutarate aldolase activity"/>
    <property type="evidence" value="ECO:0007669"/>
    <property type="project" value="UniProtKB-EC"/>
</dbReference>
<dbReference type="Pfam" id="PF00701">
    <property type="entry name" value="DHDPS"/>
    <property type="match status" value="1"/>
</dbReference>
<dbReference type="GO" id="GO:0009436">
    <property type="term" value="P:glyoxylate catabolic process"/>
    <property type="evidence" value="ECO:0007669"/>
    <property type="project" value="TreeGrafter"/>
</dbReference>
<gene>
    <name evidence="15" type="ORF">NP493_1494g00022</name>
</gene>
<comment type="similarity">
    <text evidence="2 12">Belongs to the DapA family.</text>
</comment>
<organism evidence="15 16">
    <name type="scientific">Ridgeia piscesae</name>
    <name type="common">Tubeworm</name>
    <dbReference type="NCBI Taxonomy" id="27915"/>
    <lineage>
        <taxon>Eukaryota</taxon>
        <taxon>Metazoa</taxon>
        <taxon>Spiralia</taxon>
        <taxon>Lophotrochozoa</taxon>
        <taxon>Annelida</taxon>
        <taxon>Polychaeta</taxon>
        <taxon>Sedentaria</taxon>
        <taxon>Canalipalpata</taxon>
        <taxon>Sabellida</taxon>
        <taxon>Siboglinidae</taxon>
        <taxon>Ridgeia</taxon>
    </lineage>
</organism>
<evidence type="ECO:0000256" key="7">
    <source>
        <dbReference type="ARBA" id="ARBA00023270"/>
    </source>
</evidence>
<evidence type="ECO:0000256" key="14">
    <source>
        <dbReference type="PIRSR" id="PIRSR001365-2"/>
    </source>
</evidence>
<feature type="binding site" evidence="14">
    <location>
        <position position="244"/>
    </location>
    <ligand>
        <name>pyruvate</name>
        <dbReference type="ChEBI" id="CHEBI:15361"/>
    </ligand>
</feature>
<proteinExistence type="inferred from homology"/>
<evidence type="ECO:0000256" key="3">
    <source>
        <dbReference type="ARBA" id="ARBA00011881"/>
    </source>
</evidence>
<comment type="catalytic activity">
    <reaction evidence="10">
        <text>(4R)-4-hydroxy-2-oxoglutarate = glyoxylate + pyruvate</text>
        <dbReference type="Rhea" id="RHEA:30687"/>
        <dbReference type="ChEBI" id="CHEBI:15361"/>
        <dbReference type="ChEBI" id="CHEBI:36655"/>
        <dbReference type="ChEBI" id="CHEBI:62213"/>
        <dbReference type="EC" id="4.1.3.16"/>
    </reaction>
</comment>
<dbReference type="PANTHER" id="PTHR12128">
    <property type="entry name" value="DIHYDRODIPICOLINATE SYNTHASE"/>
    <property type="match status" value="1"/>
</dbReference>
<evidence type="ECO:0000256" key="9">
    <source>
        <dbReference type="ARBA" id="ARBA00032879"/>
    </source>
</evidence>
<dbReference type="EMBL" id="JAODUO010001490">
    <property type="protein sequence ID" value="KAK2162966.1"/>
    <property type="molecule type" value="Genomic_DNA"/>
</dbReference>
<sequence>MLRRVSASAFSCKSKIDLTLRAMANLNGHKKAMSTATLDVAGVYPPVATPFDSNENIDYKKLEQNFQRWDKIPFRGYVVQGSNGEYAYMSKEERVAMVAWARKRTPKEKLIIAGSGCESTKDTIEMSQKMAAAGADALLVVTPCFYKGGMTNSALSAHFTKVADESPVPVILYSVPANTGLDLDPEVAISLSEHPNIIGMKDSGGDISKIAYIVYKTQASGFQVLAGSASFLFPALAVGCVGGVCALANVLGEACCELQQLATDGKLEQAKQLQHRLIAPNGAVTRRFGIAGLKQAMEWFGFYGGPTRAPLQQLSPENAAILRQIFESNKFL</sequence>
<comment type="subunit">
    <text evidence="3">Homotetramer.</text>
</comment>
<dbReference type="GO" id="GO:0008840">
    <property type="term" value="F:4-hydroxy-tetrahydrodipicolinate synthase activity"/>
    <property type="evidence" value="ECO:0007669"/>
    <property type="project" value="TreeGrafter"/>
</dbReference>
<accession>A0AAD9K1T9</accession>
<name>A0AAD9K1T9_RIDPI</name>
<protein>
    <recommendedName>
        <fullName evidence="5">4-hydroxy-2-oxoglutarate aldolase, mitochondrial</fullName>
        <ecNumber evidence="4">4.1.3.16</ecNumber>
    </recommendedName>
    <alternativeName>
        <fullName evidence="9">Dihydrodipicolinate synthase-like</fullName>
    </alternativeName>
    <alternativeName>
        <fullName evidence="8">Probable 2-keto-4-hydroxyglutarate aldolase</fullName>
    </alternativeName>
</protein>
<feature type="active site" description="Schiff-base intermediate with substrate" evidence="13">
    <location>
        <position position="201"/>
    </location>
</feature>
<dbReference type="PIRSF" id="PIRSF001365">
    <property type="entry name" value="DHDPS"/>
    <property type="match status" value="1"/>
</dbReference>
<reference evidence="15" key="1">
    <citation type="journal article" date="2023" name="Mol. Biol. Evol.">
        <title>Third-Generation Sequencing Reveals the Adaptive Role of the Epigenome in Three Deep-Sea Polychaetes.</title>
        <authorList>
            <person name="Perez M."/>
            <person name="Aroh O."/>
            <person name="Sun Y."/>
            <person name="Lan Y."/>
            <person name="Juniper S.K."/>
            <person name="Young C.R."/>
            <person name="Angers B."/>
            <person name="Qian P.Y."/>
        </authorList>
    </citation>
    <scope>NUCLEOTIDE SEQUENCE</scope>
    <source>
        <strain evidence="15">R07B-5</strain>
    </source>
</reference>
<dbReference type="GO" id="GO:0005739">
    <property type="term" value="C:mitochondrion"/>
    <property type="evidence" value="ECO:0007669"/>
    <property type="project" value="TreeGrafter"/>
</dbReference>
<evidence type="ECO:0000313" key="15">
    <source>
        <dbReference type="EMBL" id="KAK2162966.1"/>
    </source>
</evidence>
<evidence type="ECO:0000256" key="6">
    <source>
        <dbReference type="ARBA" id="ARBA00023239"/>
    </source>
</evidence>
<comment type="caution">
    <text evidence="15">The sequence shown here is derived from an EMBL/GenBank/DDBJ whole genome shotgun (WGS) entry which is preliminary data.</text>
</comment>
<keyword evidence="6 12" id="KW-0456">Lyase</keyword>
<evidence type="ECO:0000256" key="12">
    <source>
        <dbReference type="PIRNR" id="PIRNR001365"/>
    </source>
</evidence>
<dbReference type="AlphaFoldDB" id="A0AAD9K1T9"/>
<dbReference type="InterPro" id="IPR013785">
    <property type="entry name" value="Aldolase_TIM"/>
</dbReference>
<evidence type="ECO:0000256" key="4">
    <source>
        <dbReference type="ARBA" id="ARBA00012215"/>
    </source>
</evidence>
<dbReference type="PRINTS" id="PR00146">
    <property type="entry name" value="DHPICSNTHASE"/>
</dbReference>
<dbReference type="PANTHER" id="PTHR12128:SF66">
    <property type="entry name" value="4-HYDROXY-2-OXOGLUTARATE ALDOLASE, MITOCHONDRIAL"/>
    <property type="match status" value="1"/>
</dbReference>
<evidence type="ECO:0000256" key="5">
    <source>
        <dbReference type="ARBA" id="ARBA00018425"/>
    </source>
</evidence>
<evidence type="ECO:0000313" key="16">
    <source>
        <dbReference type="Proteomes" id="UP001209878"/>
    </source>
</evidence>
<dbReference type="SUPFAM" id="SSF51569">
    <property type="entry name" value="Aldolase"/>
    <property type="match status" value="1"/>
</dbReference>